<feature type="domain" description="Peptidase M20 dimerisation" evidence="7">
    <location>
        <begin position="201"/>
        <end position="288"/>
    </location>
</feature>
<dbReference type="PANTHER" id="PTHR43808">
    <property type="entry name" value="ACETYLORNITHINE DEACETYLASE"/>
    <property type="match status" value="1"/>
</dbReference>
<comment type="caution">
    <text evidence="8">The sequence shown here is derived from an EMBL/GenBank/DDBJ whole genome shotgun (WGS) entry which is preliminary data.</text>
</comment>
<reference evidence="8" key="1">
    <citation type="journal article" date="2021" name="Open Biol.">
        <title>Shared evolutionary footprints suggest mitochondrial oxidative damage underlies multiple complex I losses in fungi.</title>
        <authorList>
            <person name="Schikora-Tamarit M.A."/>
            <person name="Marcet-Houben M."/>
            <person name="Nosek J."/>
            <person name="Gabaldon T."/>
        </authorList>
    </citation>
    <scope>NUCLEOTIDE SEQUENCE</scope>
    <source>
        <strain evidence="8">CBS6341</strain>
    </source>
</reference>
<dbReference type="InterPro" id="IPR036264">
    <property type="entry name" value="Bact_exopeptidase_dim_dom"/>
</dbReference>
<dbReference type="InterPro" id="IPR001261">
    <property type="entry name" value="ArgE/DapE_CS"/>
</dbReference>
<gene>
    <name evidence="8" type="ORF">WICMUC_004907</name>
</gene>
<name>A0A9P8PF18_9ASCO</name>
<keyword evidence="6" id="KW-0732">Signal</keyword>
<dbReference type="InterPro" id="IPR050072">
    <property type="entry name" value="Peptidase_M20A"/>
</dbReference>
<organism evidence="8 9">
    <name type="scientific">Wickerhamomyces mucosus</name>
    <dbReference type="NCBI Taxonomy" id="1378264"/>
    <lineage>
        <taxon>Eukaryota</taxon>
        <taxon>Fungi</taxon>
        <taxon>Dikarya</taxon>
        <taxon>Ascomycota</taxon>
        <taxon>Saccharomycotina</taxon>
        <taxon>Saccharomycetes</taxon>
        <taxon>Phaffomycetales</taxon>
        <taxon>Wickerhamomycetaceae</taxon>
        <taxon>Wickerhamomyces</taxon>
    </lineage>
</organism>
<dbReference type="Gene3D" id="3.40.630.10">
    <property type="entry name" value="Zn peptidases"/>
    <property type="match status" value="1"/>
</dbReference>
<evidence type="ECO:0000256" key="5">
    <source>
        <dbReference type="ARBA" id="ARBA00022833"/>
    </source>
</evidence>
<accession>A0A9P8PF18</accession>
<evidence type="ECO:0000256" key="3">
    <source>
        <dbReference type="ARBA" id="ARBA00022723"/>
    </source>
</evidence>
<dbReference type="InterPro" id="IPR011650">
    <property type="entry name" value="Peptidase_M20_dimer"/>
</dbReference>
<dbReference type="SUPFAM" id="SSF55031">
    <property type="entry name" value="Bacterial exopeptidase dimerisation domain"/>
    <property type="match status" value="1"/>
</dbReference>
<evidence type="ECO:0000259" key="7">
    <source>
        <dbReference type="Pfam" id="PF07687"/>
    </source>
</evidence>
<dbReference type="InterPro" id="IPR002933">
    <property type="entry name" value="Peptidase_M20"/>
</dbReference>
<dbReference type="EMBL" id="JAEUBF010001309">
    <property type="protein sequence ID" value="KAH3670254.1"/>
    <property type="molecule type" value="Genomic_DNA"/>
</dbReference>
<keyword evidence="3" id="KW-0479">Metal-binding</keyword>
<evidence type="ECO:0000313" key="8">
    <source>
        <dbReference type="EMBL" id="KAH3670254.1"/>
    </source>
</evidence>
<sequence>MRLTLIASLFQSVLSLQTSFLTDSINLQDYTFTENYGLSDEKISQLFDLHKFLVSIPSVSYHEQGIGGKLFGYLRHKGLNVEKQDVGQGRFNILAYKGSINETKVLLTSHIDTVPPFFPYYLSDNGTKIHGRGTTDDKGSVASQIIAYLDILDELDDGDVSLLFDVGEENGGDGFKYVAEHIDYRWDTIIYGEPTENKLGIGHKGGYHGAINVTGKAAHSGYPELGINANKILIEFLYKLQSHELPYDNILGNSSLNVGLIGGGVAGNVISPNAAATLAFRVASDLESFPHIVQSTIEQTTGGEHIEFIGGKGISPIYFKNDIEGFEKIILGYGTDASAVTKTPPKNSILYGPGSIHVAHSAEEFVSTDDLIEAVDGYKRLIRESLK</sequence>
<keyword evidence="9" id="KW-1185">Reference proteome</keyword>
<dbReference type="GO" id="GO:0016787">
    <property type="term" value="F:hydrolase activity"/>
    <property type="evidence" value="ECO:0007669"/>
    <property type="project" value="UniProtKB-KW"/>
</dbReference>
<dbReference type="OrthoDB" id="3064516at2759"/>
<dbReference type="PROSITE" id="PS00759">
    <property type="entry name" value="ARGE_DAPE_CPG2_2"/>
    <property type="match status" value="1"/>
</dbReference>
<dbReference type="Gene3D" id="3.30.70.360">
    <property type="match status" value="1"/>
</dbReference>
<proteinExistence type="inferred from homology"/>
<dbReference type="SUPFAM" id="SSF53187">
    <property type="entry name" value="Zn-dependent exopeptidases"/>
    <property type="match status" value="1"/>
</dbReference>
<feature type="chain" id="PRO_5040197628" description="Peptidase M20 dimerisation domain-containing protein" evidence="6">
    <location>
        <begin position="16"/>
        <end position="387"/>
    </location>
</feature>
<dbReference type="GO" id="GO:0046872">
    <property type="term" value="F:metal ion binding"/>
    <property type="evidence" value="ECO:0007669"/>
    <property type="project" value="UniProtKB-KW"/>
</dbReference>
<protein>
    <recommendedName>
        <fullName evidence="7">Peptidase M20 dimerisation domain-containing protein</fullName>
    </recommendedName>
</protein>
<reference evidence="8" key="2">
    <citation type="submission" date="2021-01" db="EMBL/GenBank/DDBJ databases">
        <authorList>
            <person name="Schikora-Tamarit M.A."/>
        </authorList>
    </citation>
    <scope>NUCLEOTIDE SEQUENCE</scope>
    <source>
        <strain evidence="8">CBS6341</strain>
    </source>
</reference>
<evidence type="ECO:0000256" key="1">
    <source>
        <dbReference type="ARBA" id="ARBA00001947"/>
    </source>
</evidence>
<evidence type="ECO:0000313" key="9">
    <source>
        <dbReference type="Proteomes" id="UP000769528"/>
    </source>
</evidence>
<feature type="signal peptide" evidence="6">
    <location>
        <begin position="1"/>
        <end position="15"/>
    </location>
</feature>
<evidence type="ECO:0000256" key="6">
    <source>
        <dbReference type="SAM" id="SignalP"/>
    </source>
</evidence>
<dbReference type="Pfam" id="PF07687">
    <property type="entry name" value="M20_dimer"/>
    <property type="match status" value="1"/>
</dbReference>
<keyword evidence="4" id="KW-0378">Hydrolase</keyword>
<dbReference type="AlphaFoldDB" id="A0A9P8PF18"/>
<dbReference type="Pfam" id="PF01546">
    <property type="entry name" value="Peptidase_M20"/>
    <property type="match status" value="1"/>
</dbReference>
<evidence type="ECO:0000256" key="2">
    <source>
        <dbReference type="ARBA" id="ARBA00006247"/>
    </source>
</evidence>
<evidence type="ECO:0000256" key="4">
    <source>
        <dbReference type="ARBA" id="ARBA00022801"/>
    </source>
</evidence>
<comment type="similarity">
    <text evidence="2">Belongs to the peptidase M20A family.</text>
</comment>
<dbReference type="Proteomes" id="UP000769528">
    <property type="component" value="Unassembled WGS sequence"/>
</dbReference>
<dbReference type="PANTHER" id="PTHR43808:SF8">
    <property type="entry name" value="PEPTIDASE M20 DIMERISATION DOMAIN-CONTAINING PROTEIN"/>
    <property type="match status" value="1"/>
</dbReference>
<comment type="cofactor">
    <cofactor evidence="1">
        <name>Zn(2+)</name>
        <dbReference type="ChEBI" id="CHEBI:29105"/>
    </cofactor>
</comment>
<dbReference type="PROSITE" id="PS00758">
    <property type="entry name" value="ARGE_DAPE_CPG2_1"/>
    <property type="match status" value="1"/>
</dbReference>
<keyword evidence="5" id="KW-0862">Zinc</keyword>